<keyword evidence="1" id="KW-0808">Transferase</keyword>
<dbReference type="Proteomes" id="UP000238296">
    <property type="component" value="Unassembled WGS sequence"/>
</dbReference>
<sequence>MGLTQLLSQIHSRQRAHQPDKPQPAAVRCTERPAVEHLSRQLRHDLGEVSTLMRVGAATALKALPSPVGWARGALRYLDSAQRVLSPPGVPGLPLLSRRGASWRFVALDVNFADLRSAAKAAGGSLNDAFLAALLASFRLYHEKLGAPLSPDVMMPVSIPVSVRRDDDRAGGNHFAPARLAAPVGLPDPAVRIKEIGDLVRKARSEPALKSAELVAPLMARLPASVLVRLAGATTAGNDLQASNVPGVRTISTWLERGSNASIPLRRCLDARR</sequence>
<evidence type="ECO:0000313" key="2">
    <source>
        <dbReference type="Proteomes" id="UP000238296"/>
    </source>
</evidence>
<accession>A0A2S8BML7</accession>
<protein>
    <submittedName>
        <fullName evidence="1">Diacylglycerol O-acyltransferase</fullName>
        <ecNumber evidence="1">2.3.1.20</ecNumber>
    </submittedName>
</protein>
<dbReference type="EC" id="2.3.1.20" evidence="1"/>
<name>A0A2S8BML7_9MYCO</name>
<dbReference type="AlphaFoldDB" id="A0A2S8BML7"/>
<comment type="caution">
    <text evidence="1">The sequence shown here is derived from an EMBL/GenBank/DDBJ whole genome shotgun (WGS) entry which is preliminary data.</text>
</comment>
<dbReference type="EMBL" id="PPEA01000254">
    <property type="protein sequence ID" value="PQM47931.1"/>
    <property type="molecule type" value="Genomic_DNA"/>
</dbReference>
<keyword evidence="1" id="KW-0012">Acyltransferase</keyword>
<reference evidence="1 2" key="1">
    <citation type="journal article" date="2017" name="Int. J. Syst. Evol. Microbiol.">
        <title>Mycobacterium talmoniae sp. nov., a slowly growing mycobacterium isolated from human respiratory samples.</title>
        <authorList>
            <person name="Davidson R.M."/>
            <person name="DeGroote M.A."/>
            <person name="Marola J.L."/>
            <person name="Buss S."/>
            <person name="Jones V."/>
            <person name="McNeil M.R."/>
            <person name="Freifeld A.G."/>
            <person name="Elaine Epperson L."/>
            <person name="Hasan N.A."/>
            <person name="Jackson M."/>
            <person name="Iwen P.C."/>
            <person name="Salfinger M."/>
            <person name="Strong M."/>
        </authorList>
    </citation>
    <scope>NUCLEOTIDE SEQUENCE [LARGE SCALE GENOMIC DNA]</scope>
    <source>
        <strain evidence="1 2">ATCC BAA-2683</strain>
    </source>
</reference>
<evidence type="ECO:0000313" key="1">
    <source>
        <dbReference type="EMBL" id="PQM47931.1"/>
    </source>
</evidence>
<dbReference type="GO" id="GO:0004144">
    <property type="term" value="F:diacylglycerol O-acyltransferase activity"/>
    <property type="evidence" value="ECO:0007669"/>
    <property type="project" value="UniProtKB-EC"/>
</dbReference>
<organism evidence="1 2">
    <name type="scientific">Mycobacterium talmoniae</name>
    <dbReference type="NCBI Taxonomy" id="1858794"/>
    <lineage>
        <taxon>Bacteria</taxon>
        <taxon>Bacillati</taxon>
        <taxon>Actinomycetota</taxon>
        <taxon>Actinomycetes</taxon>
        <taxon>Mycobacteriales</taxon>
        <taxon>Mycobacteriaceae</taxon>
        <taxon>Mycobacterium</taxon>
    </lineage>
</organism>
<proteinExistence type="predicted"/>
<gene>
    <name evidence="1" type="ORF">C1Y40_01754</name>
</gene>